<evidence type="ECO:0000256" key="14">
    <source>
        <dbReference type="ARBA" id="ARBA00044770"/>
    </source>
</evidence>
<dbReference type="EC" id="2.4.99.28" evidence="14"/>
<keyword evidence="17" id="KW-0132">Cell division</keyword>
<feature type="transmembrane region" description="Helical" evidence="16">
    <location>
        <begin position="193"/>
        <end position="214"/>
    </location>
</feature>
<feature type="transmembrane region" description="Helical" evidence="16">
    <location>
        <begin position="172"/>
        <end position="188"/>
    </location>
</feature>
<feature type="transmembrane region" description="Helical" evidence="16">
    <location>
        <begin position="61"/>
        <end position="79"/>
    </location>
</feature>
<dbReference type="PANTHER" id="PTHR30474">
    <property type="entry name" value="CELL CYCLE PROTEIN"/>
    <property type="match status" value="1"/>
</dbReference>
<evidence type="ECO:0000256" key="10">
    <source>
        <dbReference type="ARBA" id="ARBA00033270"/>
    </source>
</evidence>
<keyword evidence="5" id="KW-0133">Cell shape</keyword>
<evidence type="ECO:0000256" key="12">
    <source>
        <dbReference type="ARBA" id="ARBA00041185"/>
    </source>
</evidence>
<evidence type="ECO:0000256" key="5">
    <source>
        <dbReference type="ARBA" id="ARBA00022960"/>
    </source>
</evidence>
<keyword evidence="6" id="KW-0573">Peptidoglycan synthesis</keyword>
<feature type="transmembrane region" description="Helical" evidence="16">
    <location>
        <begin position="149"/>
        <end position="166"/>
    </location>
</feature>
<evidence type="ECO:0000256" key="9">
    <source>
        <dbReference type="ARBA" id="ARBA00032370"/>
    </source>
</evidence>
<sequence>MAFSRADTSVLGRWWWTVDRWTLAALLALIGFGYVMMLAASPAVAERIGASSRHMFFVKQVAYLMLATALMIAVSLLSPRGVRRLALVGFAGALLLTAATLVIGTEIKGARRWLPVPGFSLQPSEFLKPFFAVVAAWLIAEGKMPGSKVWGASIAVGLFLVIAAILKGQPDIGMLLVVAAVFLAQFFVAGMSLYLVGAVGGLGIAGAVSAYFLFPHVQSRVHRFLDPSSGDSYQVSVALEAFANGGLLGRGPGEGRVKNVLPDAHADFVFAVAGEEFGMVVCMLILALFAFVVVRGLMRLLAETDLFVILAGTGLLTQFGLQAFVNMASTLHLIPTKGMTLPFVSYGGSSVLAIAIGMGMLLALTRRRIGTRAGAAGEASAPAALAAGPVR</sequence>
<evidence type="ECO:0000256" key="13">
    <source>
        <dbReference type="ARBA" id="ARBA00041418"/>
    </source>
</evidence>
<evidence type="ECO:0000313" key="17">
    <source>
        <dbReference type="EMBL" id="MBB5689000.1"/>
    </source>
</evidence>
<comment type="similarity">
    <text evidence="11">Belongs to the SEDS family. FtsW subfamily.</text>
</comment>
<gene>
    <name evidence="17" type="ORF">FHS88_001116</name>
</gene>
<accession>A0A840XQ72</accession>
<evidence type="ECO:0000256" key="6">
    <source>
        <dbReference type="ARBA" id="ARBA00022984"/>
    </source>
</evidence>
<keyword evidence="3" id="KW-0808">Transferase</keyword>
<keyword evidence="17" id="KW-0131">Cell cycle</keyword>
<dbReference type="EMBL" id="JACIJE010000002">
    <property type="protein sequence ID" value="MBB5689000.1"/>
    <property type="molecule type" value="Genomic_DNA"/>
</dbReference>
<protein>
    <recommendedName>
        <fullName evidence="12">Probable peptidoglycan glycosyltransferase FtsW</fullName>
        <ecNumber evidence="14">2.4.99.28</ecNumber>
    </recommendedName>
    <alternativeName>
        <fullName evidence="13">Cell division protein FtsW</fullName>
    </alternativeName>
    <alternativeName>
        <fullName evidence="10">Cell wall polymerase</fullName>
    </alternativeName>
    <alternativeName>
        <fullName evidence="9">Peptidoglycan polymerase</fullName>
    </alternativeName>
</protein>
<evidence type="ECO:0000256" key="7">
    <source>
        <dbReference type="ARBA" id="ARBA00022989"/>
    </source>
</evidence>
<evidence type="ECO:0000256" key="2">
    <source>
        <dbReference type="ARBA" id="ARBA00022676"/>
    </source>
</evidence>
<comment type="catalytic activity">
    <reaction evidence="15">
        <text>[GlcNAc-(1-&gt;4)-Mur2Ac(oyl-L-Ala-gamma-D-Glu-L-Lys-D-Ala-D-Ala)](n)-di-trans,octa-cis-undecaprenyl diphosphate + beta-D-GlcNAc-(1-&gt;4)-Mur2Ac(oyl-L-Ala-gamma-D-Glu-L-Lys-D-Ala-D-Ala)-di-trans,octa-cis-undecaprenyl diphosphate = [GlcNAc-(1-&gt;4)-Mur2Ac(oyl-L-Ala-gamma-D-Glu-L-Lys-D-Ala-D-Ala)](n+1)-di-trans,octa-cis-undecaprenyl diphosphate + di-trans,octa-cis-undecaprenyl diphosphate + H(+)</text>
        <dbReference type="Rhea" id="RHEA:23708"/>
        <dbReference type="Rhea" id="RHEA-COMP:9602"/>
        <dbReference type="Rhea" id="RHEA-COMP:9603"/>
        <dbReference type="ChEBI" id="CHEBI:15378"/>
        <dbReference type="ChEBI" id="CHEBI:58405"/>
        <dbReference type="ChEBI" id="CHEBI:60033"/>
        <dbReference type="ChEBI" id="CHEBI:78435"/>
        <dbReference type="EC" id="2.4.99.28"/>
    </reaction>
</comment>
<evidence type="ECO:0000256" key="8">
    <source>
        <dbReference type="ARBA" id="ARBA00023136"/>
    </source>
</evidence>
<keyword evidence="4 16" id="KW-0812">Transmembrane</keyword>
<name>A0A840XQ72_9PROT</name>
<dbReference type="GO" id="GO:0015648">
    <property type="term" value="F:lipid-linked peptidoglycan transporter activity"/>
    <property type="evidence" value="ECO:0007669"/>
    <property type="project" value="TreeGrafter"/>
</dbReference>
<feature type="transmembrane region" description="Helical" evidence="16">
    <location>
        <begin position="345"/>
        <end position="364"/>
    </location>
</feature>
<feature type="transmembrane region" description="Helical" evidence="16">
    <location>
        <begin position="20"/>
        <end position="40"/>
    </location>
</feature>
<reference evidence="17 18" key="1">
    <citation type="submission" date="2020-08" db="EMBL/GenBank/DDBJ databases">
        <title>Genomic Encyclopedia of Type Strains, Phase IV (KMG-IV): sequencing the most valuable type-strain genomes for metagenomic binning, comparative biology and taxonomic classification.</title>
        <authorList>
            <person name="Goeker M."/>
        </authorList>
    </citation>
    <scope>NUCLEOTIDE SEQUENCE [LARGE SCALE GENOMIC DNA]</scope>
    <source>
        <strain evidence="17 18">DSM 25895</strain>
    </source>
</reference>
<keyword evidence="8 16" id="KW-0472">Membrane</keyword>
<proteinExistence type="inferred from homology"/>
<keyword evidence="7 16" id="KW-1133">Transmembrane helix</keyword>
<dbReference type="InterPro" id="IPR001182">
    <property type="entry name" value="FtsW/RodA"/>
</dbReference>
<dbReference type="GO" id="GO:0008360">
    <property type="term" value="P:regulation of cell shape"/>
    <property type="evidence" value="ECO:0007669"/>
    <property type="project" value="UniProtKB-KW"/>
</dbReference>
<dbReference type="Pfam" id="PF01098">
    <property type="entry name" value="FTSW_RODA_SPOVE"/>
    <property type="match status" value="1"/>
</dbReference>
<feature type="transmembrane region" description="Helical" evidence="16">
    <location>
        <begin position="277"/>
        <end position="294"/>
    </location>
</feature>
<feature type="transmembrane region" description="Helical" evidence="16">
    <location>
        <begin position="85"/>
        <end position="104"/>
    </location>
</feature>
<evidence type="ECO:0000313" key="18">
    <source>
        <dbReference type="Proteomes" id="UP000562254"/>
    </source>
</evidence>
<evidence type="ECO:0000256" key="1">
    <source>
        <dbReference type="ARBA" id="ARBA00004141"/>
    </source>
</evidence>
<dbReference type="PANTHER" id="PTHR30474:SF2">
    <property type="entry name" value="PEPTIDOGLYCAN GLYCOSYLTRANSFERASE FTSW-RELATED"/>
    <property type="match status" value="1"/>
</dbReference>
<comment type="subcellular location">
    <subcellularLocation>
        <location evidence="1">Membrane</location>
        <topology evidence="1">Multi-pass membrane protein</topology>
    </subcellularLocation>
</comment>
<evidence type="ECO:0000256" key="15">
    <source>
        <dbReference type="ARBA" id="ARBA00049902"/>
    </source>
</evidence>
<keyword evidence="2" id="KW-0328">Glycosyltransferase</keyword>
<evidence type="ECO:0000256" key="16">
    <source>
        <dbReference type="SAM" id="Phobius"/>
    </source>
</evidence>
<evidence type="ECO:0000256" key="11">
    <source>
        <dbReference type="ARBA" id="ARBA00038053"/>
    </source>
</evidence>
<dbReference type="GO" id="GO:0051301">
    <property type="term" value="P:cell division"/>
    <property type="evidence" value="ECO:0007669"/>
    <property type="project" value="UniProtKB-KW"/>
</dbReference>
<dbReference type="Proteomes" id="UP000562254">
    <property type="component" value="Unassembled WGS sequence"/>
</dbReference>
<comment type="caution">
    <text evidence="17">The sequence shown here is derived from an EMBL/GenBank/DDBJ whole genome shotgun (WGS) entry which is preliminary data.</text>
</comment>
<evidence type="ECO:0000256" key="4">
    <source>
        <dbReference type="ARBA" id="ARBA00022692"/>
    </source>
</evidence>
<dbReference type="GO" id="GO:0009252">
    <property type="term" value="P:peptidoglycan biosynthetic process"/>
    <property type="evidence" value="ECO:0007669"/>
    <property type="project" value="UniProtKB-KW"/>
</dbReference>
<dbReference type="GO" id="GO:0005886">
    <property type="term" value="C:plasma membrane"/>
    <property type="evidence" value="ECO:0007669"/>
    <property type="project" value="TreeGrafter"/>
</dbReference>
<dbReference type="GO" id="GO:0032153">
    <property type="term" value="C:cell division site"/>
    <property type="evidence" value="ECO:0007669"/>
    <property type="project" value="TreeGrafter"/>
</dbReference>
<organism evidence="17 18">
    <name type="scientific">Neoroseomonas alkaliterrae</name>
    <dbReference type="NCBI Taxonomy" id="1452450"/>
    <lineage>
        <taxon>Bacteria</taxon>
        <taxon>Pseudomonadati</taxon>
        <taxon>Pseudomonadota</taxon>
        <taxon>Alphaproteobacteria</taxon>
        <taxon>Acetobacterales</taxon>
        <taxon>Acetobacteraceae</taxon>
        <taxon>Neoroseomonas</taxon>
    </lineage>
</organism>
<dbReference type="AlphaFoldDB" id="A0A840XQ72"/>
<evidence type="ECO:0000256" key="3">
    <source>
        <dbReference type="ARBA" id="ARBA00022679"/>
    </source>
</evidence>
<keyword evidence="18" id="KW-1185">Reference proteome</keyword>
<feature type="transmembrane region" description="Helical" evidence="16">
    <location>
        <begin position="306"/>
        <end position="325"/>
    </location>
</feature>
<dbReference type="GO" id="GO:0008955">
    <property type="term" value="F:peptidoglycan glycosyltransferase activity"/>
    <property type="evidence" value="ECO:0007669"/>
    <property type="project" value="UniProtKB-EC"/>
</dbReference>